<name>A0AA40A5B4_9PEZI</name>
<organism evidence="3 4">
    <name type="scientific">Lasiosphaeria miniovina</name>
    <dbReference type="NCBI Taxonomy" id="1954250"/>
    <lineage>
        <taxon>Eukaryota</taxon>
        <taxon>Fungi</taxon>
        <taxon>Dikarya</taxon>
        <taxon>Ascomycota</taxon>
        <taxon>Pezizomycotina</taxon>
        <taxon>Sordariomycetes</taxon>
        <taxon>Sordariomycetidae</taxon>
        <taxon>Sordariales</taxon>
        <taxon>Lasiosphaeriaceae</taxon>
        <taxon>Lasiosphaeria</taxon>
    </lineage>
</organism>
<proteinExistence type="predicted"/>
<dbReference type="AlphaFoldDB" id="A0AA40A5B4"/>
<accession>A0AA40A5B4</accession>
<protein>
    <submittedName>
        <fullName evidence="3">Uncharacterized protein</fullName>
    </submittedName>
</protein>
<keyword evidence="4" id="KW-1185">Reference proteome</keyword>
<dbReference type="EMBL" id="JAUIRO010000006">
    <property type="protein sequence ID" value="KAK0709616.1"/>
    <property type="molecule type" value="Genomic_DNA"/>
</dbReference>
<reference evidence="3" key="1">
    <citation type="submission" date="2023-06" db="EMBL/GenBank/DDBJ databases">
        <title>Genome-scale phylogeny and comparative genomics of the fungal order Sordariales.</title>
        <authorList>
            <consortium name="Lawrence Berkeley National Laboratory"/>
            <person name="Hensen N."/>
            <person name="Bonometti L."/>
            <person name="Westerberg I."/>
            <person name="Brannstrom I.O."/>
            <person name="Guillou S."/>
            <person name="Cros-Aarteil S."/>
            <person name="Calhoun S."/>
            <person name="Haridas S."/>
            <person name="Kuo A."/>
            <person name="Mondo S."/>
            <person name="Pangilinan J."/>
            <person name="Riley R."/>
            <person name="LaButti K."/>
            <person name="Andreopoulos B."/>
            <person name="Lipzen A."/>
            <person name="Chen C."/>
            <person name="Yanf M."/>
            <person name="Daum C."/>
            <person name="Ng V."/>
            <person name="Clum A."/>
            <person name="Steindorff A."/>
            <person name="Ohm R."/>
            <person name="Martin F."/>
            <person name="Silar P."/>
            <person name="Natvig D."/>
            <person name="Lalanne C."/>
            <person name="Gautier V."/>
            <person name="Ament-velasquez S.L."/>
            <person name="Kruys A."/>
            <person name="Hutchinson M.I."/>
            <person name="Powell A.J."/>
            <person name="Barry K."/>
            <person name="Miller A.N."/>
            <person name="Grigoriev I.V."/>
            <person name="Debuchy R."/>
            <person name="Gladieux P."/>
            <person name="Thoren M.H."/>
            <person name="Johannesson H."/>
        </authorList>
    </citation>
    <scope>NUCLEOTIDE SEQUENCE</scope>
    <source>
        <strain evidence="3">SMH2392-1A</strain>
    </source>
</reference>
<dbReference type="Proteomes" id="UP001172101">
    <property type="component" value="Unassembled WGS sequence"/>
</dbReference>
<evidence type="ECO:0000313" key="4">
    <source>
        <dbReference type="Proteomes" id="UP001172101"/>
    </source>
</evidence>
<evidence type="ECO:0000256" key="2">
    <source>
        <dbReference type="SAM" id="SignalP"/>
    </source>
</evidence>
<feature type="region of interest" description="Disordered" evidence="1">
    <location>
        <begin position="113"/>
        <end position="171"/>
    </location>
</feature>
<gene>
    <name evidence="3" type="ORF">B0T26DRAFT_414196</name>
</gene>
<comment type="caution">
    <text evidence="3">The sequence shown here is derived from an EMBL/GenBank/DDBJ whole genome shotgun (WGS) entry which is preliminary data.</text>
</comment>
<keyword evidence="2" id="KW-0732">Signal</keyword>
<dbReference type="GeneID" id="85318151"/>
<feature type="chain" id="PRO_5041417731" evidence="2">
    <location>
        <begin position="31"/>
        <end position="171"/>
    </location>
</feature>
<sequence>MFCHTASIPAERSWLGLRILLFVVAPSGEGHFPLSPMGEAQGQLSAAAPSDAKQQADGRGFLACIQDLHYSVPGRLPSEPYWILDLVAFLQDLYMRVRDWTWTTRKCDLGTHHHRLASPRDSQDGPRRRKRPPPPPPPRVHITSQYTMPHRQSKSRHPSLSPLSMRVGDPS</sequence>
<evidence type="ECO:0000313" key="3">
    <source>
        <dbReference type="EMBL" id="KAK0709616.1"/>
    </source>
</evidence>
<feature type="signal peptide" evidence="2">
    <location>
        <begin position="1"/>
        <end position="30"/>
    </location>
</feature>
<dbReference type="RefSeq" id="XP_060292920.1">
    <property type="nucleotide sequence ID" value="XM_060434881.1"/>
</dbReference>
<evidence type="ECO:0000256" key="1">
    <source>
        <dbReference type="SAM" id="MobiDB-lite"/>
    </source>
</evidence>